<keyword evidence="4" id="KW-0443">Lipid metabolism</keyword>
<dbReference type="AlphaFoldDB" id="A0A0D3JFP5"/>
<dbReference type="GO" id="GO:0003841">
    <property type="term" value="F:1-acylglycerol-3-phosphate O-acyltransferase activity"/>
    <property type="evidence" value="ECO:0007669"/>
    <property type="project" value="TreeGrafter"/>
</dbReference>
<dbReference type="KEGG" id="ehx:EMIHUDRAFT_450766"/>
<keyword evidence="2" id="KW-0444">Lipid biosynthesis</keyword>
<dbReference type="PaxDb" id="2903-EOD22330"/>
<dbReference type="STRING" id="2903.R1E6C8"/>
<evidence type="ECO:0000256" key="6">
    <source>
        <dbReference type="SAM" id="Phobius"/>
    </source>
</evidence>
<evidence type="ECO:0000256" key="3">
    <source>
        <dbReference type="ARBA" id="ARBA00022679"/>
    </source>
</evidence>
<evidence type="ECO:0000256" key="1">
    <source>
        <dbReference type="ARBA" id="ARBA00005189"/>
    </source>
</evidence>
<dbReference type="OMA" id="FWASAST"/>
<comment type="pathway">
    <text evidence="1">Lipid metabolism.</text>
</comment>
<keyword evidence="6" id="KW-1133">Transmembrane helix</keyword>
<feature type="transmembrane region" description="Helical" evidence="6">
    <location>
        <begin position="71"/>
        <end position="97"/>
    </location>
</feature>
<evidence type="ECO:0000256" key="4">
    <source>
        <dbReference type="ARBA" id="ARBA00023098"/>
    </source>
</evidence>
<evidence type="ECO:0000313" key="8">
    <source>
        <dbReference type="EnsemblProtists" id="EOD22330"/>
    </source>
</evidence>
<accession>A0A0D3JFP5</accession>
<proteinExistence type="predicted"/>
<keyword evidence="9" id="KW-1185">Reference proteome</keyword>
<dbReference type="RefSeq" id="XP_005774759.1">
    <property type="nucleotide sequence ID" value="XM_005774702.1"/>
</dbReference>
<dbReference type="SMART" id="SM00563">
    <property type="entry name" value="PlsC"/>
    <property type="match status" value="1"/>
</dbReference>
<dbReference type="Pfam" id="PF01553">
    <property type="entry name" value="Acyltransferase"/>
    <property type="match status" value="1"/>
</dbReference>
<dbReference type="CDD" id="cd07989">
    <property type="entry name" value="LPLAT_AGPAT-like"/>
    <property type="match status" value="1"/>
</dbReference>
<dbReference type="EnsemblProtists" id="EOD22330">
    <property type="protein sequence ID" value="EOD22330"/>
    <property type="gene ID" value="EMIHUDRAFT_450766"/>
</dbReference>
<dbReference type="SUPFAM" id="SSF69593">
    <property type="entry name" value="Glycerol-3-phosphate (1)-acyltransferase"/>
    <property type="match status" value="1"/>
</dbReference>
<reference evidence="8" key="2">
    <citation type="submission" date="2024-10" db="UniProtKB">
        <authorList>
            <consortium name="EnsemblProtists"/>
        </authorList>
    </citation>
    <scope>IDENTIFICATION</scope>
</reference>
<evidence type="ECO:0000259" key="7">
    <source>
        <dbReference type="SMART" id="SM00563"/>
    </source>
</evidence>
<feature type="domain" description="Phospholipid/glycerol acyltransferase" evidence="7">
    <location>
        <begin position="143"/>
        <end position="257"/>
    </location>
</feature>
<dbReference type="InterPro" id="IPR002123">
    <property type="entry name" value="Plipid/glycerol_acylTrfase"/>
</dbReference>
<protein>
    <recommendedName>
        <fullName evidence="7">Phospholipid/glycerol acyltransferase domain-containing protein</fullName>
    </recommendedName>
</protein>
<keyword evidence="6" id="KW-0812">Transmembrane</keyword>
<evidence type="ECO:0000313" key="9">
    <source>
        <dbReference type="Proteomes" id="UP000013827"/>
    </source>
</evidence>
<organism evidence="8 9">
    <name type="scientific">Emiliania huxleyi (strain CCMP1516)</name>
    <dbReference type="NCBI Taxonomy" id="280463"/>
    <lineage>
        <taxon>Eukaryota</taxon>
        <taxon>Haptista</taxon>
        <taxon>Haptophyta</taxon>
        <taxon>Prymnesiophyceae</taxon>
        <taxon>Isochrysidales</taxon>
        <taxon>Noelaerhabdaceae</taxon>
        <taxon>Emiliania</taxon>
    </lineage>
</organism>
<dbReference type="Proteomes" id="UP000013827">
    <property type="component" value="Unassembled WGS sequence"/>
</dbReference>
<evidence type="ECO:0000256" key="2">
    <source>
        <dbReference type="ARBA" id="ARBA00022516"/>
    </source>
</evidence>
<reference evidence="9" key="1">
    <citation type="journal article" date="2013" name="Nature">
        <title>Pan genome of the phytoplankton Emiliania underpins its global distribution.</title>
        <authorList>
            <person name="Read B.A."/>
            <person name="Kegel J."/>
            <person name="Klute M.J."/>
            <person name="Kuo A."/>
            <person name="Lefebvre S.C."/>
            <person name="Maumus F."/>
            <person name="Mayer C."/>
            <person name="Miller J."/>
            <person name="Monier A."/>
            <person name="Salamov A."/>
            <person name="Young J."/>
            <person name="Aguilar M."/>
            <person name="Claverie J.M."/>
            <person name="Frickenhaus S."/>
            <person name="Gonzalez K."/>
            <person name="Herman E.K."/>
            <person name="Lin Y.C."/>
            <person name="Napier J."/>
            <person name="Ogata H."/>
            <person name="Sarno A.F."/>
            <person name="Shmutz J."/>
            <person name="Schroeder D."/>
            <person name="de Vargas C."/>
            <person name="Verret F."/>
            <person name="von Dassow P."/>
            <person name="Valentin K."/>
            <person name="Van de Peer Y."/>
            <person name="Wheeler G."/>
            <person name="Dacks J.B."/>
            <person name="Delwiche C.F."/>
            <person name="Dyhrman S.T."/>
            <person name="Glockner G."/>
            <person name="John U."/>
            <person name="Richards T."/>
            <person name="Worden A.Z."/>
            <person name="Zhang X."/>
            <person name="Grigoriev I.V."/>
            <person name="Allen A.E."/>
            <person name="Bidle K."/>
            <person name="Borodovsky M."/>
            <person name="Bowler C."/>
            <person name="Brownlee C."/>
            <person name="Cock J.M."/>
            <person name="Elias M."/>
            <person name="Gladyshev V.N."/>
            <person name="Groth M."/>
            <person name="Guda C."/>
            <person name="Hadaegh A."/>
            <person name="Iglesias-Rodriguez M.D."/>
            <person name="Jenkins J."/>
            <person name="Jones B.M."/>
            <person name="Lawson T."/>
            <person name="Leese F."/>
            <person name="Lindquist E."/>
            <person name="Lobanov A."/>
            <person name="Lomsadze A."/>
            <person name="Malik S.B."/>
            <person name="Marsh M.E."/>
            <person name="Mackinder L."/>
            <person name="Mock T."/>
            <person name="Mueller-Roeber B."/>
            <person name="Pagarete A."/>
            <person name="Parker M."/>
            <person name="Probert I."/>
            <person name="Quesneville H."/>
            <person name="Raines C."/>
            <person name="Rensing S.A."/>
            <person name="Riano-Pachon D.M."/>
            <person name="Richier S."/>
            <person name="Rokitta S."/>
            <person name="Shiraiwa Y."/>
            <person name="Soanes D.M."/>
            <person name="van der Giezen M."/>
            <person name="Wahlund T.M."/>
            <person name="Williams B."/>
            <person name="Wilson W."/>
            <person name="Wolfe G."/>
            <person name="Wurch L.L."/>
        </authorList>
    </citation>
    <scope>NUCLEOTIDE SEQUENCE</scope>
</reference>
<keyword evidence="6" id="KW-0472">Membrane</keyword>
<dbReference type="eggNOG" id="KOG2848">
    <property type="taxonomic scope" value="Eukaryota"/>
</dbReference>
<keyword evidence="3" id="KW-0808">Transferase</keyword>
<dbReference type="PANTHER" id="PTHR10434:SF64">
    <property type="entry name" value="1-ACYL-SN-GLYCEROL-3-PHOSPHATE ACYLTRANSFERASE-RELATED"/>
    <property type="match status" value="1"/>
</dbReference>
<dbReference type="PANTHER" id="PTHR10434">
    <property type="entry name" value="1-ACYL-SN-GLYCEROL-3-PHOSPHATE ACYLTRANSFERASE"/>
    <property type="match status" value="1"/>
</dbReference>
<dbReference type="GeneID" id="17267877"/>
<dbReference type="GO" id="GO:0006654">
    <property type="term" value="P:phosphatidic acid biosynthetic process"/>
    <property type="evidence" value="ECO:0007669"/>
    <property type="project" value="TreeGrafter"/>
</dbReference>
<dbReference type="HOGENOM" id="CLU_824948_0_0_1"/>
<name>A0A0D3JFP5_EMIH1</name>
<sequence length="337" mass="35588">MSLLIACLPLGLATAPRAPPSPLAMATMAPPLARVAMSASAVNLDAAAVDAAAAAAVLPPTPKTNAVSRKVFGITFALLTAFVVTGIYPLVISATIYSKLFDNERRRANDYVVQWWARTTLTLFGAKVALEGQENLPPPGEAVMYVPNHCSFLDIFSLSGFLPRRFKYISKIEILRIPLVGWAMGFAKHIALARTDRKSQLKTLKEAVETLKAGNSLVTFPEGTRSKDGVLGSFKKGPFTMAARAGVRIVPISVVGAAARDLAYSSATPPRSRLGTFPVGTHVFGTGALPIAIPRGVRIIVHPPLDAPVAKQEDESMAAARAAVLSGLPAAMRPAEA</sequence>
<keyword evidence="5" id="KW-0012">Acyltransferase</keyword>
<evidence type="ECO:0000256" key="5">
    <source>
        <dbReference type="ARBA" id="ARBA00023315"/>
    </source>
</evidence>